<dbReference type="Proteomes" id="UP000598174">
    <property type="component" value="Unassembled WGS sequence"/>
</dbReference>
<keyword evidence="2" id="KW-1185">Reference proteome</keyword>
<organism evidence="1 2">
    <name type="scientific">Paractinoplanes ferrugineus</name>
    <dbReference type="NCBI Taxonomy" id="113564"/>
    <lineage>
        <taxon>Bacteria</taxon>
        <taxon>Bacillati</taxon>
        <taxon>Actinomycetota</taxon>
        <taxon>Actinomycetes</taxon>
        <taxon>Micromonosporales</taxon>
        <taxon>Micromonosporaceae</taxon>
        <taxon>Paractinoplanes</taxon>
    </lineage>
</organism>
<accession>A0A919J928</accession>
<protein>
    <submittedName>
        <fullName evidence="1">Uncharacterized protein</fullName>
    </submittedName>
</protein>
<dbReference type="RefSeq" id="WP_203821669.1">
    <property type="nucleotide sequence ID" value="NZ_BAAABP010000080.1"/>
</dbReference>
<name>A0A919J928_9ACTN</name>
<dbReference type="AlphaFoldDB" id="A0A919J928"/>
<comment type="caution">
    <text evidence="1">The sequence shown here is derived from an EMBL/GenBank/DDBJ whole genome shotgun (WGS) entry which is preliminary data.</text>
</comment>
<proteinExistence type="predicted"/>
<gene>
    <name evidence="1" type="ORF">Afe05nite_71380</name>
</gene>
<evidence type="ECO:0000313" key="1">
    <source>
        <dbReference type="EMBL" id="GIE15298.1"/>
    </source>
</evidence>
<reference evidence="1" key="1">
    <citation type="submission" date="2021-01" db="EMBL/GenBank/DDBJ databases">
        <title>Whole genome shotgun sequence of Actinoplanes ferrugineus NBRC 15555.</title>
        <authorList>
            <person name="Komaki H."/>
            <person name="Tamura T."/>
        </authorList>
    </citation>
    <scope>NUCLEOTIDE SEQUENCE</scope>
    <source>
        <strain evidence="1">NBRC 15555</strain>
    </source>
</reference>
<dbReference type="EMBL" id="BOMM01000064">
    <property type="protein sequence ID" value="GIE15298.1"/>
    <property type="molecule type" value="Genomic_DNA"/>
</dbReference>
<sequence length="747" mass="79759">MPTTADCLPGTLVSVPGKGFFYLADATDARVNADLLSAAARQDTPGGVTLFVHRDRALDESLIRYLNQLDPRARATTTITVLDPETLGPVTDVPALRHLADRLHLPVLAPGPVDGRDVLPVGPDGQVTAGPAAAHLILPPAVAVQRIALADAVSLADPPPTIAAGLAQMATWERRNAATRAELGLPATPADVIPTGPGAQAVTYAVGQLKARFGNLGSVDVFGLLTSTTPGTVEQLVAGLGGTLAPVRPAALAHQLRTHPGSLAMVTGTAPGSADQQVLWLSSAESGNLTWHDPRTTGTPAFNIDGAQDWRTAVLERDDARVFMLDADRHPVALPEPVTEPIRDATTINPPTSARPLGPGAIAIGPWPQETLDRYGLSALELGGRPVITIDVREVRPRVLDPVQHNALKHTLERYWLHNVRPTVLATIRNPQVEALVRTYQGGLIQQVPEGLGGRVWTATGPGGVPQKFSGPVVTPEMLDAADMAPVDRDRPLHDDPLPPVLVTQLSHNSYQEAAEHFVEHGPELRDPSVLSAMDDIADKLPGDARLDAHRLMLDVAARAPYLAGPDPIAPQSRTSFDPEPAWPLDRPVDLRFLLDYLTAADLVPGADGTPPPGRYQTRLLWNGLLLQAMLGRALTPAETTILARGVGESDLERATRPPGAPEIARAHASIFEALSAMLDERQPGVTDDRQALLQLAECLTGADRVAWHFLIKDILLPHLDQGGRLLADPDLVRRITELSAYINFCH</sequence>
<evidence type="ECO:0000313" key="2">
    <source>
        <dbReference type="Proteomes" id="UP000598174"/>
    </source>
</evidence>